<proteinExistence type="predicted"/>
<dbReference type="InterPro" id="IPR023799">
    <property type="entry name" value="RbfA_dom_sf"/>
</dbReference>
<organism evidence="2 3">
    <name type="scientific">Candidatus Berkelbacteria bacterium Gr01-1014_85</name>
    <dbReference type="NCBI Taxonomy" id="2017150"/>
    <lineage>
        <taxon>Bacteria</taxon>
        <taxon>Candidatus Berkelbacteria</taxon>
    </lineage>
</organism>
<protein>
    <recommendedName>
        <fullName evidence="4">Ribosome-binding factor A</fullName>
    </recommendedName>
</protein>
<dbReference type="GO" id="GO:0005829">
    <property type="term" value="C:cytosol"/>
    <property type="evidence" value="ECO:0007669"/>
    <property type="project" value="TreeGrafter"/>
</dbReference>
<gene>
    <name evidence="2" type="ORF">CEO22_465</name>
</gene>
<dbReference type="Gene3D" id="3.30.300.20">
    <property type="match status" value="1"/>
</dbReference>
<dbReference type="PANTHER" id="PTHR33515:SF1">
    <property type="entry name" value="RIBOSOME-BINDING FACTOR A, CHLOROPLASTIC-RELATED"/>
    <property type="match status" value="1"/>
</dbReference>
<dbReference type="PANTHER" id="PTHR33515">
    <property type="entry name" value="RIBOSOME-BINDING FACTOR A, CHLOROPLASTIC-RELATED"/>
    <property type="match status" value="1"/>
</dbReference>
<sequence>MSQNRLARVNENLRRELAALLIEEPVVERGLVTVTNCFISADLKVAEVAVSVIDYQPADEVITKLNRHQHHWYQRLSDRLPMKRMPRLTFVLDTGLGAELKLEELFSAIEPDLAKDPIDHADQADQADQLNQTDHDA</sequence>
<comment type="caution">
    <text evidence="2">The sequence shown here is derived from an EMBL/GenBank/DDBJ whole genome shotgun (WGS) entry which is preliminary data.</text>
</comment>
<dbReference type="Pfam" id="PF02033">
    <property type="entry name" value="RBFA"/>
    <property type="match status" value="1"/>
</dbReference>
<reference evidence="2 3" key="1">
    <citation type="submission" date="2017-08" db="EMBL/GenBank/DDBJ databases">
        <title>Mechanisms for carbon and nitrogen cycling indicate functional differentiation within the Candidate Phyla Radiation.</title>
        <authorList>
            <person name="Danczak R.E."/>
            <person name="Johnston M.D."/>
            <person name="Kenah C."/>
            <person name="Slattery M."/>
            <person name="Wrighton K.C."/>
            <person name="Wilkins M.J."/>
        </authorList>
    </citation>
    <scope>NUCLEOTIDE SEQUENCE [LARGE SCALE GENOMIC DNA]</scope>
    <source>
        <strain evidence="2">Gr01-1014_85</strain>
    </source>
</reference>
<dbReference type="GO" id="GO:0043024">
    <property type="term" value="F:ribosomal small subunit binding"/>
    <property type="evidence" value="ECO:0007669"/>
    <property type="project" value="TreeGrafter"/>
</dbReference>
<dbReference type="InterPro" id="IPR015946">
    <property type="entry name" value="KH_dom-like_a/b"/>
</dbReference>
<dbReference type="GO" id="GO:0006364">
    <property type="term" value="P:rRNA processing"/>
    <property type="evidence" value="ECO:0007669"/>
    <property type="project" value="InterPro"/>
</dbReference>
<dbReference type="Proteomes" id="UP000316253">
    <property type="component" value="Unassembled WGS sequence"/>
</dbReference>
<dbReference type="AlphaFoldDB" id="A0A554JAT8"/>
<evidence type="ECO:0008006" key="4">
    <source>
        <dbReference type="Google" id="ProtNLM"/>
    </source>
</evidence>
<evidence type="ECO:0000313" key="2">
    <source>
        <dbReference type="EMBL" id="TSC65473.1"/>
    </source>
</evidence>
<dbReference type="SUPFAM" id="SSF89919">
    <property type="entry name" value="Ribosome-binding factor A, RbfA"/>
    <property type="match status" value="1"/>
</dbReference>
<dbReference type="EMBL" id="VMFD01000041">
    <property type="protein sequence ID" value="TSC65473.1"/>
    <property type="molecule type" value="Genomic_DNA"/>
</dbReference>
<name>A0A554JAT8_9BACT</name>
<evidence type="ECO:0000313" key="3">
    <source>
        <dbReference type="Proteomes" id="UP000316253"/>
    </source>
</evidence>
<dbReference type="NCBIfam" id="TIGR00082">
    <property type="entry name" value="rbfA"/>
    <property type="match status" value="1"/>
</dbReference>
<evidence type="ECO:0000256" key="1">
    <source>
        <dbReference type="ARBA" id="ARBA00022517"/>
    </source>
</evidence>
<keyword evidence="1" id="KW-0690">Ribosome biogenesis</keyword>
<dbReference type="InterPro" id="IPR000238">
    <property type="entry name" value="RbfA"/>
</dbReference>
<accession>A0A554JAT8</accession>